<reference evidence="3" key="1">
    <citation type="journal article" date="2019" name="Int. J. Syst. Evol. Microbiol.">
        <title>The Global Catalogue of Microorganisms (GCM) 10K type strain sequencing project: providing services to taxonomists for standard genome sequencing and annotation.</title>
        <authorList>
            <consortium name="The Broad Institute Genomics Platform"/>
            <consortium name="The Broad Institute Genome Sequencing Center for Infectious Disease"/>
            <person name="Wu L."/>
            <person name="Ma J."/>
        </authorList>
    </citation>
    <scope>NUCLEOTIDE SEQUENCE [LARGE SCALE GENOMIC DNA]</scope>
    <source>
        <strain evidence="3">JCM 14370</strain>
    </source>
</reference>
<keyword evidence="1" id="KW-0472">Membrane</keyword>
<proteinExistence type="predicted"/>
<comment type="caution">
    <text evidence="2">The sequence shown here is derived from an EMBL/GenBank/DDBJ whole genome shotgun (WGS) entry which is preliminary data.</text>
</comment>
<dbReference type="EMBL" id="BMOD01000002">
    <property type="protein sequence ID" value="GGJ26614.1"/>
    <property type="molecule type" value="Genomic_DNA"/>
</dbReference>
<keyword evidence="3" id="KW-1185">Reference proteome</keyword>
<organism evidence="2 3">
    <name type="scientific">Deinococcus roseus</name>
    <dbReference type="NCBI Taxonomy" id="392414"/>
    <lineage>
        <taxon>Bacteria</taxon>
        <taxon>Thermotogati</taxon>
        <taxon>Deinococcota</taxon>
        <taxon>Deinococci</taxon>
        <taxon>Deinococcales</taxon>
        <taxon>Deinococcaceae</taxon>
        <taxon>Deinococcus</taxon>
    </lineage>
</organism>
<evidence type="ECO:0000313" key="3">
    <source>
        <dbReference type="Proteomes" id="UP000632222"/>
    </source>
</evidence>
<evidence type="ECO:0000313" key="2">
    <source>
        <dbReference type="EMBL" id="GGJ26614.1"/>
    </source>
</evidence>
<sequence length="141" mass="15418">MRLADQLKAAGRRPEPEQALPILRKVYLLAFLVLVVPVALLGLIFLGERWGSLYVWTWFALSIVLSCGVLALAGRPFQEEISFKSALTVAIRLGSAPAVPALFAALNYSHGLALTVFLLTSAGFYLIGHLMLRSYSGPYRV</sequence>
<feature type="transmembrane region" description="Helical" evidence="1">
    <location>
        <begin position="53"/>
        <end position="74"/>
    </location>
</feature>
<feature type="transmembrane region" description="Helical" evidence="1">
    <location>
        <begin position="26"/>
        <end position="47"/>
    </location>
</feature>
<gene>
    <name evidence="2" type="ORF">GCM10008938_10950</name>
</gene>
<evidence type="ECO:0000256" key="1">
    <source>
        <dbReference type="SAM" id="Phobius"/>
    </source>
</evidence>
<keyword evidence="1" id="KW-0812">Transmembrane</keyword>
<keyword evidence="1" id="KW-1133">Transmembrane helix</keyword>
<name>A0ABQ2CW74_9DEIO</name>
<feature type="transmembrane region" description="Helical" evidence="1">
    <location>
        <begin position="86"/>
        <end position="106"/>
    </location>
</feature>
<feature type="transmembrane region" description="Helical" evidence="1">
    <location>
        <begin position="112"/>
        <end position="132"/>
    </location>
</feature>
<dbReference type="Proteomes" id="UP000632222">
    <property type="component" value="Unassembled WGS sequence"/>
</dbReference>
<accession>A0ABQ2CW74</accession>
<dbReference type="RefSeq" id="WP_189001059.1">
    <property type="nucleotide sequence ID" value="NZ_BMOD01000002.1"/>
</dbReference>
<protein>
    <submittedName>
        <fullName evidence="2">Uncharacterized protein</fullName>
    </submittedName>
</protein>